<dbReference type="InterPro" id="IPR053146">
    <property type="entry name" value="QDO-like"/>
</dbReference>
<comment type="caution">
    <text evidence="2">The sequence shown here is derived from an EMBL/GenBank/DDBJ whole genome shotgun (WGS) entry which is preliminary data.</text>
</comment>
<evidence type="ECO:0000313" key="2">
    <source>
        <dbReference type="EMBL" id="GAA5160457.1"/>
    </source>
</evidence>
<dbReference type="InterPro" id="IPR014710">
    <property type="entry name" value="RmlC-like_jellyroll"/>
</dbReference>
<dbReference type="SUPFAM" id="SSF51182">
    <property type="entry name" value="RmlC-like cupins"/>
    <property type="match status" value="1"/>
</dbReference>
<feature type="domain" description="Cupin type-2" evidence="1">
    <location>
        <begin position="38"/>
        <end position="108"/>
    </location>
</feature>
<reference evidence="3" key="1">
    <citation type="journal article" date="2019" name="Int. J. Syst. Evol. Microbiol.">
        <title>The Global Catalogue of Microorganisms (GCM) 10K type strain sequencing project: providing services to taxonomists for standard genome sequencing and annotation.</title>
        <authorList>
            <consortium name="The Broad Institute Genomics Platform"/>
            <consortium name="The Broad Institute Genome Sequencing Center for Infectious Disease"/>
            <person name="Wu L."/>
            <person name="Ma J."/>
        </authorList>
    </citation>
    <scope>NUCLEOTIDE SEQUENCE [LARGE SCALE GENOMIC DNA]</scope>
    <source>
        <strain evidence="3">JCM 18303</strain>
    </source>
</reference>
<dbReference type="PANTHER" id="PTHR36440">
    <property type="entry name" value="PUTATIVE (AFU_ORTHOLOGUE AFUA_8G07350)-RELATED"/>
    <property type="match status" value="1"/>
</dbReference>
<gene>
    <name evidence="2" type="ORF">GCM10023321_43190</name>
</gene>
<evidence type="ECO:0000313" key="3">
    <source>
        <dbReference type="Proteomes" id="UP001428817"/>
    </source>
</evidence>
<dbReference type="InterPro" id="IPR013096">
    <property type="entry name" value="Cupin_2"/>
</dbReference>
<accession>A0ABP9QEB9</accession>
<name>A0ABP9QEB9_9PSEU</name>
<dbReference type="Pfam" id="PF07883">
    <property type="entry name" value="Cupin_2"/>
    <property type="match status" value="1"/>
</dbReference>
<dbReference type="InterPro" id="IPR011051">
    <property type="entry name" value="RmlC_Cupin_sf"/>
</dbReference>
<dbReference type="PANTHER" id="PTHR36440:SF1">
    <property type="entry name" value="PUTATIVE (AFU_ORTHOLOGUE AFUA_8G07350)-RELATED"/>
    <property type="match status" value="1"/>
</dbReference>
<sequence length="148" mass="15414">MGPVSLVVPGSGVSFSYAGSPVSVLAGADGQVDFASAEMTVPPRFRGPIPHVHDTFDEAIYVVTGRLLAGTGTDEPGEAATGAMLVAPRGVRHFFSNPFDEPARVLGIWSPARIGLEFMKAVGAALPASGPPDPNLMREIYEAHGSRL</sequence>
<organism evidence="2 3">
    <name type="scientific">Pseudonocardia eucalypti</name>
    <dbReference type="NCBI Taxonomy" id="648755"/>
    <lineage>
        <taxon>Bacteria</taxon>
        <taxon>Bacillati</taxon>
        <taxon>Actinomycetota</taxon>
        <taxon>Actinomycetes</taxon>
        <taxon>Pseudonocardiales</taxon>
        <taxon>Pseudonocardiaceae</taxon>
        <taxon>Pseudonocardia</taxon>
    </lineage>
</organism>
<protein>
    <recommendedName>
        <fullName evidence="1">Cupin type-2 domain-containing protein</fullName>
    </recommendedName>
</protein>
<keyword evidence="3" id="KW-1185">Reference proteome</keyword>
<evidence type="ECO:0000259" key="1">
    <source>
        <dbReference type="Pfam" id="PF07883"/>
    </source>
</evidence>
<dbReference type="Proteomes" id="UP001428817">
    <property type="component" value="Unassembled WGS sequence"/>
</dbReference>
<proteinExistence type="predicted"/>
<dbReference type="EMBL" id="BAABJP010000020">
    <property type="protein sequence ID" value="GAA5160457.1"/>
    <property type="molecule type" value="Genomic_DNA"/>
</dbReference>
<dbReference type="Gene3D" id="2.60.120.10">
    <property type="entry name" value="Jelly Rolls"/>
    <property type="match status" value="1"/>
</dbReference>